<comment type="similarity">
    <text evidence="1">Belongs to the microviridae F protein family.</text>
</comment>
<dbReference type="OrthoDB" id="1068648at2"/>
<protein>
    <submittedName>
        <fullName evidence="2">Putative capsid protein (F protein)</fullName>
    </submittedName>
</protein>
<name>D1PY00_9BACT</name>
<dbReference type="GO" id="GO:0005198">
    <property type="term" value="F:structural molecule activity"/>
    <property type="evidence" value="ECO:0007669"/>
    <property type="project" value="InterPro"/>
</dbReference>
<dbReference type="RefSeq" id="WP_007173938.1">
    <property type="nucleotide sequence ID" value="NZ_GG704781.1"/>
</dbReference>
<dbReference type="SUPFAM" id="SSF88645">
    <property type="entry name" value="ssDNA viruses"/>
    <property type="match status" value="2"/>
</dbReference>
<evidence type="ECO:0000313" key="3">
    <source>
        <dbReference type="Proteomes" id="UP000003160"/>
    </source>
</evidence>
<dbReference type="AlphaFoldDB" id="D1PY00"/>
<evidence type="ECO:0000313" key="2">
    <source>
        <dbReference type="EMBL" id="EFA43821.1"/>
    </source>
</evidence>
<dbReference type="InterPro" id="IPR037002">
    <property type="entry name" value="Microviridae_protein_F_sf"/>
</dbReference>
<keyword evidence="3" id="KW-1185">Reference proteome</keyword>
<dbReference type="Proteomes" id="UP000003160">
    <property type="component" value="Unassembled WGS sequence"/>
</dbReference>
<dbReference type="InterPro" id="IPR016184">
    <property type="entry name" value="Capsid/spike_ssDNA_virus"/>
</dbReference>
<dbReference type="HOGENOM" id="CLU_471495_0_0_10"/>
<dbReference type="Gene3D" id="2.60.169.10">
    <property type="entry name" value="Microviridae F protein"/>
    <property type="match status" value="1"/>
</dbReference>
<dbReference type="Pfam" id="PF02305">
    <property type="entry name" value="Phage_F"/>
    <property type="match status" value="2"/>
</dbReference>
<gene>
    <name evidence="2" type="ORF">HMPREF0645_1835</name>
</gene>
<accession>D1PY00</accession>
<dbReference type="eggNOG" id="ENOG5033U4N">
    <property type="taxonomic scope" value="Bacteria"/>
</dbReference>
<dbReference type="EMBL" id="ACKS01000072">
    <property type="protein sequence ID" value="EFA43821.1"/>
    <property type="molecule type" value="Genomic_DNA"/>
</dbReference>
<comment type="caution">
    <text evidence="2">The sequence shown here is derived from an EMBL/GenBank/DDBJ whole genome shotgun (WGS) entry which is preliminary data.</text>
</comment>
<dbReference type="InterPro" id="IPR003514">
    <property type="entry name" value="Microviridae_protein_F"/>
</dbReference>
<proteinExistence type="inferred from homology"/>
<reference evidence="2 3" key="1">
    <citation type="submission" date="2009-10" db="EMBL/GenBank/DDBJ databases">
        <authorList>
            <person name="Qin X."/>
            <person name="Bachman B."/>
            <person name="Battles P."/>
            <person name="Bell A."/>
            <person name="Bess C."/>
            <person name="Bickham C."/>
            <person name="Chaboub L."/>
            <person name="Chen D."/>
            <person name="Coyle M."/>
            <person name="Deiros D.R."/>
            <person name="Dinh H."/>
            <person name="Forbes L."/>
            <person name="Fowler G."/>
            <person name="Francisco L."/>
            <person name="Fu Q."/>
            <person name="Gubbala S."/>
            <person name="Hale W."/>
            <person name="Han Y."/>
            <person name="Hemphill L."/>
            <person name="Highlander S.K."/>
            <person name="Hirani K."/>
            <person name="Hogues M."/>
            <person name="Jackson L."/>
            <person name="Jakkamsetti A."/>
            <person name="Javaid M."/>
            <person name="Jiang H."/>
            <person name="Korchina V."/>
            <person name="Kovar C."/>
            <person name="Lara F."/>
            <person name="Lee S."/>
            <person name="Mata R."/>
            <person name="Mathew T."/>
            <person name="Moen C."/>
            <person name="Morales K."/>
            <person name="Munidasa M."/>
            <person name="Nazareth L."/>
            <person name="Ngo R."/>
            <person name="Nguyen L."/>
            <person name="Okwuonu G."/>
            <person name="Ongeri F."/>
            <person name="Patil S."/>
            <person name="Petrosino J."/>
            <person name="Pham C."/>
            <person name="Pham P."/>
            <person name="Pu L.-L."/>
            <person name="Puazo M."/>
            <person name="Raj R."/>
            <person name="Reid J."/>
            <person name="Rouhana J."/>
            <person name="Saada N."/>
            <person name="Shang Y."/>
            <person name="Simmons D."/>
            <person name="Thornton R."/>
            <person name="Warren J."/>
            <person name="Weissenberger G."/>
            <person name="Zhang J."/>
            <person name="Zhang L."/>
            <person name="Zhou C."/>
            <person name="Zhu D."/>
            <person name="Muzny D."/>
            <person name="Worley K."/>
            <person name="Gibbs R."/>
        </authorList>
    </citation>
    <scope>NUCLEOTIDE SEQUENCE [LARGE SCALE GENOMIC DNA]</scope>
    <source>
        <strain evidence="2 3">DSM 17361</strain>
    </source>
</reference>
<evidence type="ECO:0000256" key="1">
    <source>
        <dbReference type="ARBA" id="ARBA00009963"/>
    </source>
</evidence>
<sequence>MSVSIPKIKATRPNRNRNAFDLSQRHLFTAHAGMLLPVLNLDLIPHDHVEINAQDFMRTLPMNTAAFASMRGVYEFFFVPYHQLWAQFDQFITGMNDFHSSANKSIQGGTSPLQVPYFNVDSVFNSLNTGKESGSGSTDDLQYKFKYGAFRLLDLLGYGRKFDSFGTAYPDNVSGLKNNLDYNCSVFRILAYNKIYQDYYRNSNYENFDTDSFNFDKFKGGLVDAKVVADLFKLRYRNAQTDYFTNLRQSQLFSFTTAFEDVDNINIAPRDYVKSDGSNFTRVNFGVDTDSSEGDFSVSSLRAAFAVDKLLSVTMRAGKTFQDQMRAHYGVEIPDSRDGRVNYLGGFDSDMQVSDVTQTSGTTATEYKPEAGYLGRVAGKGTGSGRGRIVFDAKEHGVLMCIYSLVPQIQYDCTRLDPMVDKLDRFDYFTPEFENLGMQPLNSSYISSFCTTDPKNPVLGYQPRYSEYKTALDVNHGQFAQSDALSSWSVSRFRRWTTFPQLEIADFKIDPGCLNSIFPVDYNGTEANDCVYGGCNFNIVKVSDMSVDGMPRV</sequence>
<organism evidence="2 3">
    <name type="scientific">Hallella bergensis DSM 17361</name>
    <dbReference type="NCBI Taxonomy" id="585502"/>
    <lineage>
        <taxon>Bacteria</taxon>
        <taxon>Pseudomonadati</taxon>
        <taxon>Bacteroidota</taxon>
        <taxon>Bacteroidia</taxon>
        <taxon>Bacteroidales</taxon>
        <taxon>Prevotellaceae</taxon>
        <taxon>Hallella</taxon>
    </lineage>
</organism>